<proteinExistence type="inferred from homology"/>
<dbReference type="InterPro" id="IPR006127">
    <property type="entry name" value="ZnuA-like"/>
</dbReference>
<dbReference type="PRINTS" id="PR00690">
    <property type="entry name" value="ADHESNFAMILY"/>
</dbReference>
<dbReference type="RefSeq" id="WP_181837150.1">
    <property type="nucleotide sequence ID" value="NZ_JACERN010000042.1"/>
</dbReference>
<reference evidence="8 9" key="1">
    <citation type="submission" date="2020-07" db="EMBL/GenBank/DDBJ databases">
        <title>Draft genome sequence of violacein-producing bacteria and related species.</title>
        <authorList>
            <person name="Wilson H.S."/>
            <person name="De Leon M.E."/>
        </authorList>
    </citation>
    <scope>NUCLEOTIDE SEQUENCE [LARGE SCALE GENOMIC DNA]</scope>
    <source>
        <strain evidence="8 9">HSC-21Su07</strain>
    </source>
</reference>
<evidence type="ECO:0000256" key="4">
    <source>
        <dbReference type="ARBA" id="ARBA00022723"/>
    </source>
</evidence>
<dbReference type="PRINTS" id="PR00691">
    <property type="entry name" value="ADHESINB"/>
</dbReference>
<comment type="subcellular location">
    <subcellularLocation>
        <location evidence="1">Cell envelope</location>
    </subcellularLocation>
</comment>
<name>A0A838Y6B1_9NEIS</name>
<dbReference type="GO" id="GO:0030313">
    <property type="term" value="C:cell envelope"/>
    <property type="evidence" value="ECO:0007669"/>
    <property type="project" value="UniProtKB-SubCell"/>
</dbReference>
<feature type="chain" id="PRO_5032448145" evidence="7">
    <location>
        <begin position="23"/>
        <end position="291"/>
    </location>
</feature>
<dbReference type="Proteomes" id="UP000545606">
    <property type="component" value="Unassembled WGS sequence"/>
</dbReference>
<evidence type="ECO:0000313" key="8">
    <source>
        <dbReference type="EMBL" id="MBA4710236.1"/>
    </source>
</evidence>
<evidence type="ECO:0000256" key="6">
    <source>
        <dbReference type="RuleBase" id="RU003512"/>
    </source>
</evidence>
<evidence type="ECO:0000313" key="9">
    <source>
        <dbReference type="Proteomes" id="UP000545606"/>
    </source>
</evidence>
<dbReference type="InterPro" id="IPR006129">
    <property type="entry name" value="AdhesinB"/>
</dbReference>
<dbReference type="Gene3D" id="3.40.50.1980">
    <property type="entry name" value="Nitrogenase molybdenum iron protein domain"/>
    <property type="match status" value="2"/>
</dbReference>
<dbReference type="Pfam" id="PF01297">
    <property type="entry name" value="ZnuA"/>
    <property type="match status" value="1"/>
</dbReference>
<keyword evidence="5 7" id="KW-0732">Signal</keyword>
<dbReference type="PANTHER" id="PTHR42953">
    <property type="entry name" value="HIGH-AFFINITY ZINC UPTAKE SYSTEM PROTEIN ZNUA-RELATED"/>
    <property type="match status" value="1"/>
</dbReference>
<protein>
    <submittedName>
        <fullName evidence="8">Zinc ABC transporter substrate-binding protein</fullName>
    </submittedName>
</protein>
<keyword evidence="3 6" id="KW-0813">Transport</keyword>
<dbReference type="GO" id="GO:0007155">
    <property type="term" value="P:cell adhesion"/>
    <property type="evidence" value="ECO:0007669"/>
    <property type="project" value="InterPro"/>
</dbReference>
<gene>
    <name evidence="8" type="ORF">H2Z84_17850</name>
</gene>
<evidence type="ECO:0000256" key="5">
    <source>
        <dbReference type="ARBA" id="ARBA00022729"/>
    </source>
</evidence>
<dbReference type="GO" id="GO:0030001">
    <property type="term" value="P:metal ion transport"/>
    <property type="evidence" value="ECO:0007669"/>
    <property type="project" value="InterPro"/>
</dbReference>
<evidence type="ECO:0000256" key="3">
    <source>
        <dbReference type="ARBA" id="ARBA00022448"/>
    </source>
</evidence>
<evidence type="ECO:0000256" key="1">
    <source>
        <dbReference type="ARBA" id="ARBA00004196"/>
    </source>
</evidence>
<accession>A0A838Y6B1</accession>
<keyword evidence="9" id="KW-1185">Reference proteome</keyword>
<feature type="signal peptide" evidence="7">
    <location>
        <begin position="1"/>
        <end position="22"/>
    </location>
</feature>
<dbReference type="AlphaFoldDB" id="A0A838Y6B1"/>
<comment type="similarity">
    <text evidence="2 6">Belongs to the bacterial solute-binding protein 9 family.</text>
</comment>
<dbReference type="InterPro" id="IPR050492">
    <property type="entry name" value="Bact_metal-bind_prot9"/>
</dbReference>
<organism evidence="8 9">
    <name type="scientific">Aquitalea aquatica</name>
    <dbReference type="NCBI Taxonomy" id="3044273"/>
    <lineage>
        <taxon>Bacteria</taxon>
        <taxon>Pseudomonadati</taxon>
        <taxon>Pseudomonadota</taxon>
        <taxon>Betaproteobacteria</taxon>
        <taxon>Neisseriales</taxon>
        <taxon>Chromobacteriaceae</taxon>
        <taxon>Aquitalea</taxon>
    </lineage>
</organism>
<dbReference type="SUPFAM" id="SSF53807">
    <property type="entry name" value="Helical backbone' metal receptor"/>
    <property type="match status" value="1"/>
</dbReference>
<sequence length="291" mass="31456">MNRITRLASLLALACTSLLAQASGQPINVVAGENFYGDIAQQIGGKHVHVTSILSNPDQDPHLFEASASTAKALSAARLVVYNGIDYDPWMAKLLSAAKAAGRKEIVAGQLMQKKTGDNPHLWYDPATMPLVAKAIAVELEAADPSNKAEYQQNLKRFLDSLQAINSKVKSIHDKYAGTPVTATEPVFGYMASALGFKMRNEKFQLAVMNNTEPSASDVAAFENDLKTHKVKVLFYNSQASDQSAKRVQKIAKEAKVPVVGVTETAPTGKHYQDWMLGQLNALNQALSSGK</sequence>
<evidence type="ECO:0000256" key="7">
    <source>
        <dbReference type="SAM" id="SignalP"/>
    </source>
</evidence>
<evidence type="ECO:0000256" key="2">
    <source>
        <dbReference type="ARBA" id="ARBA00011028"/>
    </source>
</evidence>
<keyword evidence="4" id="KW-0479">Metal-binding</keyword>
<comment type="caution">
    <text evidence="8">The sequence shown here is derived from an EMBL/GenBank/DDBJ whole genome shotgun (WGS) entry which is preliminary data.</text>
</comment>
<dbReference type="PANTHER" id="PTHR42953:SF1">
    <property type="entry name" value="METAL-BINDING PROTEIN HI_0362-RELATED"/>
    <property type="match status" value="1"/>
</dbReference>
<dbReference type="CDD" id="cd01020">
    <property type="entry name" value="TroA_b"/>
    <property type="match status" value="1"/>
</dbReference>
<dbReference type="GO" id="GO:0046872">
    <property type="term" value="F:metal ion binding"/>
    <property type="evidence" value="ECO:0007669"/>
    <property type="project" value="UniProtKB-KW"/>
</dbReference>
<dbReference type="EMBL" id="JACERN010000042">
    <property type="protein sequence ID" value="MBA4710236.1"/>
    <property type="molecule type" value="Genomic_DNA"/>
</dbReference>
<dbReference type="InterPro" id="IPR006128">
    <property type="entry name" value="Lipoprotein_PsaA-like"/>
</dbReference>